<evidence type="ECO:0000313" key="2">
    <source>
        <dbReference type="EMBL" id="KAL2040173.1"/>
    </source>
</evidence>
<organism evidence="2 3">
    <name type="scientific">Stereocaulon virgatum</name>
    <dbReference type="NCBI Taxonomy" id="373712"/>
    <lineage>
        <taxon>Eukaryota</taxon>
        <taxon>Fungi</taxon>
        <taxon>Dikarya</taxon>
        <taxon>Ascomycota</taxon>
        <taxon>Pezizomycotina</taxon>
        <taxon>Lecanoromycetes</taxon>
        <taxon>OSLEUM clade</taxon>
        <taxon>Lecanoromycetidae</taxon>
        <taxon>Lecanorales</taxon>
        <taxon>Lecanorineae</taxon>
        <taxon>Stereocaulaceae</taxon>
        <taxon>Stereocaulon</taxon>
    </lineage>
</organism>
<feature type="region of interest" description="Disordered" evidence="1">
    <location>
        <begin position="50"/>
        <end position="94"/>
    </location>
</feature>
<evidence type="ECO:0000313" key="3">
    <source>
        <dbReference type="Proteomes" id="UP001590950"/>
    </source>
</evidence>
<accession>A0ABR4A529</accession>
<comment type="caution">
    <text evidence="2">The sequence shown here is derived from an EMBL/GenBank/DDBJ whole genome shotgun (WGS) entry which is preliminary data.</text>
</comment>
<dbReference type="Proteomes" id="UP001590950">
    <property type="component" value="Unassembled WGS sequence"/>
</dbReference>
<sequence>MANNRQADQGSNSGGLGGIGDKLSDAVGGSAAGGVQDYVSKGIETLQQTVFGQGESSKPEAAGRAQQSHEVAVDQAHPEKVSEFLRDKHMSNAK</sequence>
<gene>
    <name evidence="2" type="ORF">N7G274_007076</name>
</gene>
<reference evidence="2 3" key="1">
    <citation type="submission" date="2024-09" db="EMBL/GenBank/DDBJ databases">
        <title>Rethinking Asexuality: The Enigmatic Case of Functional Sexual Genes in Lepraria (Stereocaulaceae).</title>
        <authorList>
            <person name="Doellman M."/>
            <person name="Sun Y."/>
            <person name="Barcenas-Pena A."/>
            <person name="Lumbsch H.T."/>
            <person name="Grewe F."/>
        </authorList>
    </citation>
    <scope>NUCLEOTIDE SEQUENCE [LARGE SCALE GENOMIC DNA]</scope>
    <source>
        <strain evidence="2 3">Mercado 3170</strain>
    </source>
</reference>
<keyword evidence="3" id="KW-1185">Reference proteome</keyword>
<protein>
    <submittedName>
        <fullName evidence="2">Uncharacterized protein</fullName>
    </submittedName>
</protein>
<name>A0ABR4A529_9LECA</name>
<feature type="compositionally biased region" description="Basic and acidic residues" evidence="1">
    <location>
        <begin position="76"/>
        <end position="94"/>
    </location>
</feature>
<evidence type="ECO:0000256" key="1">
    <source>
        <dbReference type="SAM" id="MobiDB-lite"/>
    </source>
</evidence>
<feature type="region of interest" description="Disordered" evidence="1">
    <location>
        <begin position="1"/>
        <end position="31"/>
    </location>
</feature>
<proteinExistence type="predicted"/>
<dbReference type="EMBL" id="JBEFKJ010000022">
    <property type="protein sequence ID" value="KAL2040173.1"/>
    <property type="molecule type" value="Genomic_DNA"/>
</dbReference>